<dbReference type="RefSeq" id="WP_163673652.1">
    <property type="nucleotide sequence ID" value="NZ_AP022570.1"/>
</dbReference>
<keyword evidence="6" id="KW-0560">Oxidoreductase</keyword>
<dbReference type="AlphaFoldDB" id="A0A6N4V656"/>
<dbReference type="PRINTS" id="PR00411">
    <property type="entry name" value="PNDRDTASEI"/>
</dbReference>
<keyword evidence="8" id="KW-0812">Transmembrane</keyword>
<evidence type="ECO:0000256" key="2">
    <source>
        <dbReference type="ARBA" id="ARBA00010139"/>
    </source>
</evidence>
<evidence type="ECO:0000256" key="6">
    <source>
        <dbReference type="ARBA" id="ARBA00023002"/>
    </source>
</evidence>
<keyword evidence="4" id="KW-0274">FAD</keyword>
<keyword evidence="10" id="KW-1185">Reference proteome</keyword>
<gene>
    <name evidence="9" type="ORF">MPOR_21880</name>
</gene>
<keyword evidence="8" id="KW-0472">Membrane</keyword>
<sequence length="496" mass="55614">MHQVSPAADDFSDVLIIGAGISGIGAAYRIQERNPQLSYTILERRSAIGGTWDLHRYPGIRSDSDIFTLSFPWEPWTRPENVADGEDIRTYLVDAAHKHDIDRHIQFDTRVLSADWDSSTDMWTVQTTHDGAARTYRARFLFFGTGYYDYDEPYRPDFAGIENFAGPVVHPQLWPESLDYTGKRVVVIGSGATAISMIPAVARKAGHVTMLQRSPTYLLSGQRINPVVNLLRRVPPRRLGYRLAWLYNVLFIVAVYGIARKAPGFSRKAIRAVAKHYLPENYPVDTHFKPTYDPWDQRLCLILSGDFYDAIGAGRAEVVTDEIDHIDESGVVCKSGTRIDADVLVTATGLRLQALGGVALSVDGEEVKPADRFVYKEHLLEDVPNLAWCVGYINASWTLRADLTARAVAKLLAYMDSHGYTHAYPHLGATPMEEKPAWDINAGYVRRAVHVLPKSGTHRPWNVRHNYVLDAIDHRLDRVEESMVFGRAAVRAVKTA</sequence>
<dbReference type="PANTHER" id="PTHR43872">
    <property type="entry name" value="MONOOXYGENASE, PUTATIVE (AFU_ORTHOLOGUE AFUA_8G02570)-RELATED"/>
    <property type="match status" value="1"/>
</dbReference>
<name>A0A6N4V656_9MYCO</name>
<dbReference type="InterPro" id="IPR036188">
    <property type="entry name" value="FAD/NAD-bd_sf"/>
</dbReference>
<evidence type="ECO:0000256" key="4">
    <source>
        <dbReference type="ARBA" id="ARBA00022827"/>
    </source>
</evidence>
<evidence type="ECO:0000256" key="8">
    <source>
        <dbReference type="SAM" id="Phobius"/>
    </source>
</evidence>
<dbReference type="FunFam" id="3.50.50.60:FF:000228">
    <property type="entry name" value="FAD-containing monooxygenase EthA"/>
    <property type="match status" value="1"/>
</dbReference>
<dbReference type="KEGG" id="mpof:MPOR_21880"/>
<evidence type="ECO:0000313" key="9">
    <source>
        <dbReference type="EMBL" id="BBX51162.1"/>
    </source>
</evidence>
<dbReference type="EMBL" id="AP022570">
    <property type="protein sequence ID" value="BBX51162.1"/>
    <property type="molecule type" value="Genomic_DNA"/>
</dbReference>
<evidence type="ECO:0000256" key="1">
    <source>
        <dbReference type="ARBA" id="ARBA00001974"/>
    </source>
</evidence>
<organism evidence="9 10">
    <name type="scientific">Mycolicibacterium poriferae</name>
    <dbReference type="NCBI Taxonomy" id="39694"/>
    <lineage>
        <taxon>Bacteria</taxon>
        <taxon>Bacillati</taxon>
        <taxon>Actinomycetota</taxon>
        <taxon>Actinomycetes</taxon>
        <taxon>Mycobacteriales</taxon>
        <taxon>Mycobacteriaceae</taxon>
        <taxon>Mycolicibacterium</taxon>
    </lineage>
</organism>
<evidence type="ECO:0000256" key="5">
    <source>
        <dbReference type="ARBA" id="ARBA00022857"/>
    </source>
</evidence>
<accession>A0A6N4V656</accession>
<protein>
    <submittedName>
        <fullName evidence="9">Monooxygenase flavin-binding family protein</fullName>
    </submittedName>
</protein>
<keyword evidence="7 9" id="KW-0503">Monooxygenase</keyword>
<dbReference type="SUPFAM" id="SSF51905">
    <property type="entry name" value="FAD/NAD(P)-binding domain"/>
    <property type="match status" value="1"/>
</dbReference>
<comment type="cofactor">
    <cofactor evidence="1">
        <name>FAD</name>
        <dbReference type="ChEBI" id="CHEBI:57692"/>
    </cofactor>
</comment>
<keyword evidence="5" id="KW-0521">NADP</keyword>
<keyword evidence="3" id="KW-0285">Flavoprotein</keyword>
<dbReference type="GO" id="GO:0004497">
    <property type="term" value="F:monooxygenase activity"/>
    <property type="evidence" value="ECO:0007669"/>
    <property type="project" value="UniProtKB-KW"/>
</dbReference>
<reference evidence="9 10" key="1">
    <citation type="journal article" date="2019" name="Emerg. Microbes Infect.">
        <title>Comprehensive subspecies identification of 175 nontuberculous mycobacteria species based on 7547 genomic profiles.</title>
        <authorList>
            <person name="Matsumoto Y."/>
            <person name="Kinjo T."/>
            <person name="Motooka D."/>
            <person name="Nabeya D."/>
            <person name="Jung N."/>
            <person name="Uechi K."/>
            <person name="Horii T."/>
            <person name="Iida T."/>
            <person name="Fujita J."/>
            <person name="Nakamura S."/>
        </authorList>
    </citation>
    <scope>NUCLEOTIDE SEQUENCE [LARGE SCALE GENOMIC DNA]</scope>
    <source>
        <strain evidence="9 10">JCM 12603</strain>
    </source>
</reference>
<dbReference type="Gene3D" id="3.50.50.60">
    <property type="entry name" value="FAD/NAD(P)-binding domain"/>
    <property type="match status" value="2"/>
</dbReference>
<keyword evidence="8" id="KW-1133">Transmembrane helix</keyword>
<evidence type="ECO:0000313" key="10">
    <source>
        <dbReference type="Proteomes" id="UP000466785"/>
    </source>
</evidence>
<evidence type="ECO:0000256" key="7">
    <source>
        <dbReference type="ARBA" id="ARBA00023033"/>
    </source>
</evidence>
<dbReference type="InterPro" id="IPR051820">
    <property type="entry name" value="FAD-binding_MO"/>
</dbReference>
<dbReference type="PANTHER" id="PTHR43872:SF1">
    <property type="entry name" value="MONOOXYGENASE, PUTATIVE (AFU_ORTHOLOGUE AFUA_8G02570)-RELATED"/>
    <property type="match status" value="1"/>
</dbReference>
<dbReference type="Proteomes" id="UP000466785">
    <property type="component" value="Chromosome"/>
</dbReference>
<proteinExistence type="inferred from homology"/>
<evidence type="ECO:0000256" key="3">
    <source>
        <dbReference type="ARBA" id="ARBA00022630"/>
    </source>
</evidence>
<feature type="transmembrane region" description="Helical" evidence="8">
    <location>
        <begin position="239"/>
        <end position="259"/>
    </location>
</feature>
<comment type="similarity">
    <text evidence="2">Belongs to the FAD-binding monooxygenase family.</text>
</comment>
<dbReference type="Pfam" id="PF13738">
    <property type="entry name" value="Pyr_redox_3"/>
    <property type="match status" value="1"/>
</dbReference>